<comment type="similarity">
    <text evidence="5">Belongs to the iron/ascorbate-dependent oxidoreductase family.</text>
</comment>
<dbReference type="InterPro" id="IPR041698">
    <property type="entry name" value="Methyltransf_25"/>
</dbReference>
<protein>
    <recommendedName>
        <fullName evidence="6">Fe2OG dioxygenase domain-containing protein</fullName>
    </recommendedName>
</protein>
<evidence type="ECO:0000313" key="8">
    <source>
        <dbReference type="Proteomes" id="UP000751190"/>
    </source>
</evidence>
<keyword evidence="5" id="KW-0408">Iron</keyword>
<keyword evidence="4" id="KW-0949">S-adenosyl-L-methionine</keyword>
<dbReference type="GO" id="GO:0005739">
    <property type="term" value="C:mitochondrion"/>
    <property type="evidence" value="ECO:0007669"/>
    <property type="project" value="TreeGrafter"/>
</dbReference>
<dbReference type="InterPro" id="IPR005123">
    <property type="entry name" value="Oxoglu/Fe-dep_dioxygenase_dom"/>
</dbReference>
<dbReference type="PANTHER" id="PTHR13610:SF11">
    <property type="entry name" value="METHYLTRANSFERASE DOMAIN-CONTAINING PROTEIN"/>
    <property type="match status" value="1"/>
</dbReference>
<evidence type="ECO:0000256" key="2">
    <source>
        <dbReference type="ARBA" id="ARBA00022603"/>
    </source>
</evidence>
<evidence type="ECO:0000313" key="7">
    <source>
        <dbReference type="EMBL" id="KAG8463811.1"/>
    </source>
</evidence>
<dbReference type="GO" id="GO:0016279">
    <property type="term" value="F:protein-lysine N-methyltransferase activity"/>
    <property type="evidence" value="ECO:0007669"/>
    <property type="project" value="InterPro"/>
</dbReference>
<dbReference type="PANTHER" id="PTHR13610">
    <property type="entry name" value="METHYLTRANSFERASE DOMAIN-CONTAINING PROTEIN"/>
    <property type="match status" value="1"/>
</dbReference>
<accession>A0A8J5X8V2</accession>
<keyword evidence="2" id="KW-0489">Methyltransferase</keyword>
<evidence type="ECO:0000256" key="4">
    <source>
        <dbReference type="ARBA" id="ARBA00022691"/>
    </source>
</evidence>
<keyword evidence="8" id="KW-1185">Reference proteome</keyword>
<dbReference type="CDD" id="cd02440">
    <property type="entry name" value="AdoMet_MTases"/>
    <property type="match status" value="1"/>
</dbReference>
<dbReference type="GO" id="GO:1905706">
    <property type="term" value="P:regulation of mitochondrial ATP synthesis coupled proton transport"/>
    <property type="evidence" value="ECO:0007669"/>
    <property type="project" value="TreeGrafter"/>
</dbReference>
<dbReference type="OMA" id="YGCRCVG"/>
<proteinExistence type="inferred from homology"/>
<keyword evidence="5" id="KW-0479">Metal-binding</keyword>
<dbReference type="Pfam" id="PF13649">
    <property type="entry name" value="Methyltransf_25"/>
    <property type="match status" value="1"/>
</dbReference>
<evidence type="ECO:0000256" key="3">
    <source>
        <dbReference type="ARBA" id="ARBA00022679"/>
    </source>
</evidence>
<dbReference type="GO" id="GO:0032259">
    <property type="term" value="P:methylation"/>
    <property type="evidence" value="ECO:0007669"/>
    <property type="project" value="UniProtKB-KW"/>
</dbReference>
<reference evidence="7" key="1">
    <citation type="submission" date="2021-05" db="EMBL/GenBank/DDBJ databases">
        <title>The genome of the haptophyte Pavlova lutheri (Diacronema luteri, Pavlovales) - a model for lipid biosynthesis in eukaryotic algae.</title>
        <authorList>
            <person name="Hulatt C.J."/>
            <person name="Posewitz M.C."/>
        </authorList>
    </citation>
    <scope>NUCLEOTIDE SEQUENCE</scope>
    <source>
        <strain evidence="7">NIVA-4/92</strain>
    </source>
</reference>
<dbReference type="GO" id="GO:0046872">
    <property type="term" value="F:metal ion binding"/>
    <property type="evidence" value="ECO:0007669"/>
    <property type="project" value="UniProtKB-KW"/>
</dbReference>
<feature type="domain" description="Fe2OG dioxygenase" evidence="6">
    <location>
        <begin position="375"/>
        <end position="482"/>
    </location>
</feature>
<dbReference type="Gene3D" id="3.40.50.150">
    <property type="entry name" value="Vaccinia Virus protein VP39"/>
    <property type="match status" value="1"/>
</dbReference>
<comment type="caution">
    <text evidence="7">The sequence shown here is derived from an EMBL/GenBank/DDBJ whole genome shotgun (WGS) entry which is preliminary data.</text>
</comment>
<dbReference type="PROSITE" id="PS51471">
    <property type="entry name" value="FE2OG_OXY"/>
    <property type="match status" value="1"/>
</dbReference>
<dbReference type="GO" id="GO:0016491">
    <property type="term" value="F:oxidoreductase activity"/>
    <property type="evidence" value="ECO:0007669"/>
    <property type="project" value="UniProtKB-KW"/>
</dbReference>
<gene>
    <name evidence="7" type="ORF">KFE25_004084</name>
</gene>
<dbReference type="SUPFAM" id="SSF53335">
    <property type="entry name" value="S-adenosyl-L-methionine-dependent methyltransferases"/>
    <property type="match status" value="1"/>
</dbReference>
<evidence type="ECO:0000259" key="6">
    <source>
        <dbReference type="PROSITE" id="PS51471"/>
    </source>
</evidence>
<dbReference type="AlphaFoldDB" id="A0A8J5X8V2"/>
<dbReference type="Proteomes" id="UP000751190">
    <property type="component" value="Unassembled WGS sequence"/>
</dbReference>
<keyword evidence="5" id="KW-0560">Oxidoreductase</keyword>
<keyword evidence="3" id="KW-0808">Transferase</keyword>
<name>A0A8J5X8V2_DIALT</name>
<evidence type="ECO:0000256" key="1">
    <source>
        <dbReference type="ARBA" id="ARBA00010633"/>
    </source>
</evidence>
<evidence type="ECO:0000256" key="5">
    <source>
        <dbReference type="RuleBase" id="RU003682"/>
    </source>
</evidence>
<dbReference type="InterPro" id="IPR029063">
    <property type="entry name" value="SAM-dependent_MTases_sf"/>
</dbReference>
<dbReference type="EMBL" id="JAGTXO010000015">
    <property type="protein sequence ID" value="KAG8463811.1"/>
    <property type="molecule type" value="Genomic_DNA"/>
</dbReference>
<organism evidence="7 8">
    <name type="scientific">Diacronema lutheri</name>
    <name type="common">Unicellular marine alga</name>
    <name type="synonym">Monochrysis lutheri</name>
    <dbReference type="NCBI Taxonomy" id="2081491"/>
    <lineage>
        <taxon>Eukaryota</taxon>
        <taxon>Haptista</taxon>
        <taxon>Haptophyta</taxon>
        <taxon>Pavlovophyceae</taxon>
        <taxon>Pavlovales</taxon>
        <taxon>Pavlovaceae</taxon>
        <taxon>Diacronema</taxon>
    </lineage>
</organism>
<sequence length="490" mass="51779">MGLDAHSAEQGRLLEAHVLARRAELAREADDPWSAAGPHSVSPFVPCAPSRIPIVLQCARLAPDDVLWDLGCGDGRVLLQAAAQYGCRCVGVDIDARCIRDARASAAEQGAAERCAFFACDLLRLAPGALLRGVLGEAAEPAARALCLPPPTCAIVFVTGHALSRLSAFLHAEWAGASGALRLLTCVEALDACVDFERSDALFADVADRPAWPVSRHAERDGVFVVPPFGTAVRAWEAASPPWEPRPPLTRAQADAAEPAVLRGLLSAAEVAQLLALGDSLLHTTDDERAPAADAAGARGDISEALAALDLFAAGASATELASAAEDACHRCAQHRVLHLHRAARLERALPALLPRLLNRLRAADSARWRLLRGRSTSVRSAEFHAYELGGSVADPEHRDAGSLLTLSVALSRRSDFDGGELLLWREAADGSGADVGGGLSALGEELAPGDGVLFPSEKRHNVTPVTRGGRRAFIVELWAGPANEHNRHR</sequence>
<dbReference type="InterPro" id="IPR026170">
    <property type="entry name" value="FAM173A/B"/>
</dbReference>
<dbReference type="Gene3D" id="2.60.120.620">
    <property type="entry name" value="q2cbj1_9rhob like domain"/>
    <property type="match status" value="1"/>
</dbReference>
<comment type="similarity">
    <text evidence="1">Belongs to the ANT/ATPSC lysine N-methyltransferase family.</text>
</comment>
<dbReference type="OrthoDB" id="66144at2759"/>